<dbReference type="Proteomes" id="UP000185999">
    <property type="component" value="Unassembled WGS sequence"/>
</dbReference>
<keyword evidence="2" id="KW-1185">Reference proteome</keyword>
<dbReference type="AlphaFoldDB" id="A0A1N7PPJ4"/>
<sequence length="209" mass="22958">MNSVHFESGLSEEIAIVLSCPGKDEEEATPQGPAKGQTGTNLNAILNILTNDFNRSGFTRTDIVVTNSWAQVEYIKKTQRAEAELQQVLGVSNLNRLASEIENISKYIVACGENAKVSVSMLEYAGKLKEGVKIIYIKHLGSQAINLNVSTDIDGNEIVTYSRAADKPDHETRSLVKIENDNMTKRLTVVAHEVNQQLTRRLNGTKTVG</sequence>
<proteinExistence type="predicted"/>
<dbReference type="STRING" id="619304.SAMN05421760_1182"/>
<organism evidence="1 2">
    <name type="scientific">Neptunomonas antarctica</name>
    <dbReference type="NCBI Taxonomy" id="619304"/>
    <lineage>
        <taxon>Bacteria</taxon>
        <taxon>Pseudomonadati</taxon>
        <taxon>Pseudomonadota</taxon>
        <taxon>Gammaproteobacteria</taxon>
        <taxon>Oceanospirillales</taxon>
        <taxon>Oceanospirillaceae</taxon>
        <taxon>Neptunomonas</taxon>
    </lineage>
</organism>
<name>A0A1N7PPJ4_9GAMM</name>
<evidence type="ECO:0000313" key="2">
    <source>
        <dbReference type="Proteomes" id="UP000185999"/>
    </source>
</evidence>
<protein>
    <submittedName>
        <fullName evidence="1">Uncharacterized protein</fullName>
    </submittedName>
</protein>
<evidence type="ECO:0000313" key="1">
    <source>
        <dbReference type="EMBL" id="SIT12475.1"/>
    </source>
</evidence>
<accession>A0A1N7PPJ4</accession>
<dbReference type="RefSeq" id="WP_054340352.1">
    <property type="nucleotide sequence ID" value="NZ_FTOE01000018.1"/>
</dbReference>
<gene>
    <name evidence="1" type="ORF">SAMN05421760_1182</name>
</gene>
<dbReference type="OrthoDB" id="9152910at2"/>
<dbReference type="EMBL" id="FTOE01000018">
    <property type="protein sequence ID" value="SIT12475.1"/>
    <property type="molecule type" value="Genomic_DNA"/>
</dbReference>
<reference evidence="2" key="1">
    <citation type="submission" date="2017-01" db="EMBL/GenBank/DDBJ databases">
        <authorList>
            <person name="Varghese N."/>
            <person name="Submissions S."/>
        </authorList>
    </citation>
    <scope>NUCLEOTIDE SEQUENCE [LARGE SCALE GENOMIC DNA]</scope>
    <source>
        <strain evidence="2">DSM 22306</strain>
    </source>
</reference>